<dbReference type="SUPFAM" id="SSF52129">
    <property type="entry name" value="Caspase-like"/>
    <property type="match status" value="1"/>
</dbReference>
<feature type="compositionally biased region" description="Basic and acidic residues" evidence="4">
    <location>
        <begin position="401"/>
        <end position="412"/>
    </location>
</feature>
<dbReference type="PANTHER" id="PTHR44943">
    <property type="entry name" value="CELLULOSE SYNTHASE OPERON PROTEIN C"/>
    <property type="match status" value="1"/>
</dbReference>
<dbReference type="PROSITE" id="PS50208">
    <property type="entry name" value="CASPASE_P20"/>
    <property type="match status" value="1"/>
</dbReference>
<feature type="repeat" description="TPR" evidence="3">
    <location>
        <begin position="451"/>
        <end position="484"/>
    </location>
</feature>
<dbReference type="InterPro" id="IPR011990">
    <property type="entry name" value="TPR-like_helical_dom_sf"/>
</dbReference>
<dbReference type="InterPro" id="IPR001309">
    <property type="entry name" value="Pept_C14_p20"/>
</dbReference>
<dbReference type="AlphaFoldDB" id="F3KKQ2"/>
<evidence type="ECO:0000313" key="6">
    <source>
        <dbReference type="EMBL" id="EGG42061.1"/>
    </source>
</evidence>
<dbReference type="PROSITE" id="PS50005">
    <property type="entry name" value="TPR"/>
    <property type="match status" value="3"/>
</dbReference>
<sequence length="542" mass="61499">MSENEEKKKALIVSVSDYENLENLDFCKNDGEEMYTTLSNLGYDIPDDRKLIGNVQDMAVKKAIVDFFRSTSNNTTDTLLFYFSGHGVLDGYEGRYFATSNINSEIPEENGIAFEFLTQQMDRSSSRKTIAIIDCCFSGSAVPGVTGKGMSGEIEAEKLGREALSKQFKNSKGKCVLASSLSQRRSFNLPDKKMSAFTYFIVKGLQGKKESVDKEGYVTPEKLDEYVFSELSNFKELAQTPVRNLSISGRLSLAHYPNLAQTEKSQKENQENAKQGIWTDAKNAIHSATEEIKKNSEIDDFSEYAIDKVPVVGPIFLKLYEKSSLDEEEKTKQILKIFQYLNNIDEEKVEEFCKLLRKHRDDIMKDSQILGKLSDNPNSLLTYQKTPISKNSDNNVIPPKENSKNSDKKEIPTKGNFSEIYDTGVSLFMDNKFEDAAQSFDKVTKLNPDFVDAIRFKGRSLAALNRHKAAIFYFDKALQKIPNDIIVLFLKANSHFMLNEFENSIDCYDNILKIQPNNKVAIQKLNDLKKNTKGRFGRRKHS</sequence>
<dbReference type="Pfam" id="PF00656">
    <property type="entry name" value="Peptidase_C14"/>
    <property type="match status" value="1"/>
</dbReference>
<protein>
    <submittedName>
        <fullName evidence="6">Caspase domain-containing uncharacterized protein</fullName>
    </submittedName>
</protein>
<organism evidence="6">
    <name type="scientific">Candidatus Nitrosarchaeum limnium SFB1</name>
    <dbReference type="NCBI Taxonomy" id="886738"/>
    <lineage>
        <taxon>Archaea</taxon>
        <taxon>Nitrososphaerota</taxon>
        <taxon>Nitrososphaeria</taxon>
        <taxon>Nitrosopumilales</taxon>
        <taxon>Nitrosopumilaceae</taxon>
        <taxon>Nitrosarchaeum</taxon>
    </lineage>
</organism>
<keyword evidence="1" id="KW-0677">Repeat</keyword>
<evidence type="ECO:0000256" key="4">
    <source>
        <dbReference type="SAM" id="MobiDB-lite"/>
    </source>
</evidence>
<feature type="region of interest" description="Disordered" evidence="4">
    <location>
        <begin position="383"/>
        <end position="412"/>
    </location>
</feature>
<evidence type="ECO:0000256" key="1">
    <source>
        <dbReference type="ARBA" id="ARBA00022737"/>
    </source>
</evidence>
<dbReference type="InterPro" id="IPR019734">
    <property type="entry name" value="TPR_rpt"/>
</dbReference>
<comment type="caution">
    <text evidence="6">The sequence shown here is derived from an EMBL/GenBank/DDBJ whole genome shotgun (WGS) entry which is preliminary data.</text>
</comment>
<gene>
    <name evidence="6" type="ORF">Nlim_1076</name>
</gene>
<name>F3KKQ2_9ARCH</name>
<dbReference type="EMBL" id="AEGP01000040">
    <property type="protein sequence ID" value="EGG42061.1"/>
    <property type="molecule type" value="Genomic_DNA"/>
</dbReference>
<dbReference type="Pfam" id="PF13432">
    <property type="entry name" value="TPR_16"/>
    <property type="match status" value="1"/>
</dbReference>
<keyword evidence="2 3" id="KW-0802">TPR repeat</keyword>
<evidence type="ECO:0000256" key="2">
    <source>
        <dbReference type="ARBA" id="ARBA00022803"/>
    </source>
</evidence>
<proteinExistence type="predicted"/>
<dbReference type="Gene3D" id="1.25.40.10">
    <property type="entry name" value="Tetratricopeptide repeat domain"/>
    <property type="match status" value="1"/>
</dbReference>
<evidence type="ECO:0000256" key="3">
    <source>
        <dbReference type="PROSITE-ProRule" id="PRU00339"/>
    </source>
</evidence>
<dbReference type="PANTHER" id="PTHR44943:SF8">
    <property type="entry name" value="TPR REPEAT-CONTAINING PROTEIN MJ0263"/>
    <property type="match status" value="1"/>
</dbReference>
<dbReference type="InterPro" id="IPR029030">
    <property type="entry name" value="Caspase-like_dom_sf"/>
</dbReference>
<dbReference type="GO" id="GO:0004197">
    <property type="term" value="F:cysteine-type endopeptidase activity"/>
    <property type="evidence" value="ECO:0007669"/>
    <property type="project" value="InterPro"/>
</dbReference>
<dbReference type="HOGENOM" id="CLU_502151_0_0_2"/>
<dbReference type="Gene3D" id="3.40.50.1460">
    <property type="match status" value="1"/>
</dbReference>
<dbReference type="SMART" id="SM00028">
    <property type="entry name" value="TPR"/>
    <property type="match status" value="3"/>
</dbReference>
<feature type="repeat" description="TPR" evidence="3">
    <location>
        <begin position="417"/>
        <end position="450"/>
    </location>
</feature>
<reference evidence="6" key="1">
    <citation type="journal article" date="2011" name="PLoS ONE">
        <title>Genome of a low-salinity ammonia-oxidizing archaeon determined by single-cell and metagenomic analysis.</title>
        <authorList>
            <person name="Blainey P.C."/>
            <person name="Mosier A.C."/>
            <person name="Potanina A."/>
            <person name="Francis C.A."/>
            <person name="Quake S.R."/>
        </authorList>
    </citation>
    <scope>NUCLEOTIDE SEQUENCE [LARGE SCALE GENOMIC DNA]</scope>
    <source>
        <strain evidence="6">SFB1</strain>
    </source>
</reference>
<feature type="compositionally biased region" description="Polar residues" evidence="4">
    <location>
        <begin position="383"/>
        <end position="395"/>
    </location>
</feature>
<dbReference type="Proteomes" id="UP000004348">
    <property type="component" value="Chromosome"/>
</dbReference>
<dbReference type="SUPFAM" id="SSF48452">
    <property type="entry name" value="TPR-like"/>
    <property type="match status" value="1"/>
</dbReference>
<feature type="domain" description="Caspase family p20" evidence="5">
    <location>
        <begin position="6"/>
        <end position="136"/>
    </location>
</feature>
<dbReference type="GO" id="GO:0006508">
    <property type="term" value="P:proteolysis"/>
    <property type="evidence" value="ECO:0007669"/>
    <property type="project" value="InterPro"/>
</dbReference>
<dbReference type="InterPro" id="IPR011600">
    <property type="entry name" value="Pept_C14_caspase"/>
</dbReference>
<accession>F3KKQ2</accession>
<dbReference type="STRING" id="886738.Nlim_1076"/>
<evidence type="ECO:0000259" key="5">
    <source>
        <dbReference type="PROSITE" id="PS50208"/>
    </source>
</evidence>
<dbReference type="InterPro" id="IPR051685">
    <property type="entry name" value="Ycf3/AcsC/BcsC/TPR_MFPF"/>
</dbReference>
<feature type="repeat" description="TPR" evidence="3">
    <location>
        <begin position="485"/>
        <end position="518"/>
    </location>
</feature>